<dbReference type="KEGG" id="ang:An02g02645"/>
<evidence type="ECO:0000313" key="1">
    <source>
        <dbReference type="RefSeq" id="XP_059599928.1"/>
    </source>
</evidence>
<gene>
    <name evidence="1" type="ORF">An02g02645</name>
</gene>
<reference evidence="1" key="2">
    <citation type="submission" date="2025-08" db="UniProtKB">
        <authorList>
            <consortium name="RefSeq"/>
        </authorList>
    </citation>
    <scope>IDENTIFICATION</scope>
</reference>
<proteinExistence type="predicted"/>
<reference evidence="1" key="1">
    <citation type="submission" date="2025-02" db="EMBL/GenBank/DDBJ databases">
        <authorList>
            <consortium name="NCBI Genome Project"/>
        </authorList>
    </citation>
    <scope>NUCLEOTIDE SEQUENCE</scope>
</reference>
<dbReference type="RefSeq" id="XP_059599928.1">
    <property type="nucleotide sequence ID" value="XM_059746146.1"/>
</dbReference>
<name>A0AAJ8DXN9_ASPNG</name>
<sequence length="160" mass="17828">MRMMTEESVSQSAWISMLYQFRMISHLRFLRGGERAVTGATSKPSLSARARQQSTPSPACVCSSDFVGSPNAALTFLIPSFPLRKRKKGRQKDLRYRYLSVPSVQTLSAPQCLIACLIASYLSVRARPTRLTPIQRVRYLFISSSVIGYTRLGSFALSLA</sequence>
<dbReference type="VEuPathDB" id="FungiDB:An02g02645"/>
<protein>
    <submittedName>
        <fullName evidence="1">Uncharacterized protein</fullName>
    </submittedName>
</protein>
<accession>A0AAJ8DXN9</accession>
<organism evidence="1">
    <name type="scientific">Aspergillus niger</name>
    <dbReference type="NCBI Taxonomy" id="5061"/>
    <lineage>
        <taxon>Eukaryota</taxon>
        <taxon>Fungi</taxon>
        <taxon>Dikarya</taxon>
        <taxon>Ascomycota</taxon>
        <taxon>Pezizomycotina</taxon>
        <taxon>Eurotiomycetes</taxon>
        <taxon>Eurotiomycetidae</taxon>
        <taxon>Eurotiales</taxon>
        <taxon>Aspergillaceae</taxon>
        <taxon>Aspergillus</taxon>
        <taxon>Aspergillus subgen. Circumdati</taxon>
    </lineage>
</organism>
<dbReference type="GeneID" id="84590260"/>
<dbReference type="AlphaFoldDB" id="A0AAJ8DXN9"/>